<reference evidence="1 2" key="1">
    <citation type="submission" date="2014-04" db="EMBL/GenBank/DDBJ databases">
        <title>Marinobacterium kochiensis sp. nov., isolated from sediment sample collected from Kochi backwaters in Kerala, India.</title>
        <authorList>
            <person name="Singh A."/>
            <person name="Pinnaka A.K."/>
        </authorList>
    </citation>
    <scope>NUCLEOTIDE SEQUENCE [LARGE SCALE GENOMIC DNA]</scope>
    <source>
        <strain evidence="1 2">AK27</strain>
    </source>
</reference>
<dbReference type="EMBL" id="JMQN01000047">
    <property type="protein sequence ID" value="KEA62730.1"/>
    <property type="molecule type" value="Genomic_DNA"/>
</dbReference>
<comment type="caution">
    <text evidence="1">The sequence shown here is derived from an EMBL/GenBank/DDBJ whole genome shotgun (WGS) entry which is preliminary data.</text>
</comment>
<dbReference type="AlphaFoldDB" id="A0A081FW25"/>
<keyword evidence="2" id="KW-1185">Reference proteome</keyword>
<sequence>MQRPSVQTLLDNASLLQQAQADEGRIGFDPVGLKNLMASLELPVLSDDRPQLLVWLVRAEGGQAELAEPGGAIFRQLFDALRQRGVPLQQPLMDLTDQLALSPQDLVNGAQGPIQEASARYQGDAVLVGVQTGDELSWTLWWDGRSIAQRSAADPLSLRQFADLTADRVLGIDVSGGAGEESPALTLEPVGSYQPEGVEIEIEGIASPAAYLDVTGWLRQQSAVKSVFTAGQSGQTLKLIIQIDGGAQSLDGILVENPRLMPSGERRYRWADL</sequence>
<dbReference type="STRING" id="1232683.ADIMK_3202"/>
<accession>A0A081FW25</accession>
<gene>
    <name evidence="1" type="ORF">ADIMK_3202</name>
</gene>
<protein>
    <submittedName>
        <fullName evidence="1">Uncharacterized protein</fullName>
    </submittedName>
</protein>
<dbReference type="eggNOG" id="COG3249">
    <property type="taxonomic scope" value="Bacteria"/>
</dbReference>
<dbReference type="PATRIC" id="fig|1232683.4.peg.3152"/>
<dbReference type="Proteomes" id="UP000028252">
    <property type="component" value="Unassembled WGS sequence"/>
</dbReference>
<proteinExistence type="predicted"/>
<dbReference type="InterPro" id="IPR018642">
    <property type="entry name" value="DUF2066"/>
</dbReference>
<organism evidence="1 2">
    <name type="scientific">Marinobacterium lacunae</name>
    <dbReference type="NCBI Taxonomy" id="1232683"/>
    <lineage>
        <taxon>Bacteria</taxon>
        <taxon>Pseudomonadati</taxon>
        <taxon>Pseudomonadota</taxon>
        <taxon>Gammaproteobacteria</taxon>
        <taxon>Oceanospirillales</taxon>
        <taxon>Oceanospirillaceae</taxon>
        <taxon>Marinobacterium</taxon>
    </lineage>
</organism>
<evidence type="ECO:0000313" key="1">
    <source>
        <dbReference type="EMBL" id="KEA62730.1"/>
    </source>
</evidence>
<evidence type="ECO:0000313" key="2">
    <source>
        <dbReference type="Proteomes" id="UP000028252"/>
    </source>
</evidence>
<dbReference type="Pfam" id="PF09839">
    <property type="entry name" value="DUF2066"/>
    <property type="match status" value="1"/>
</dbReference>
<name>A0A081FW25_9GAMM</name>